<reference evidence="2" key="1">
    <citation type="submission" date="2012-06" db="EMBL/GenBank/DDBJ databases">
        <title>Complete sequence of chromosome of Desulfomonile tiedjei DSM 6799.</title>
        <authorList>
            <person name="Lucas S."/>
            <person name="Copeland A."/>
            <person name="Lapidus A."/>
            <person name="Glavina del Rio T."/>
            <person name="Dalin E."/>
            <person name="Tice H."/>
            <person name="Bruce D."/>
            <person name="Goodwin L."/>
            <person name="Pitluck S."/>
            <person name="Peters L."/>
            <person name="Ovchinnikova G."/>
            <person name="Zeytun A."/>
            <person name="Lu M."/>
            <person name="Kyrpides N."/>
            <person name="Mavromatis K."/>
            <person name="Ivanova N."/>
            <person name="Brettin T."/>
            <person name="Detter J.C."/>
            <person name="Han C."/>
            <person name="Larimer F."/>
            <person name="Land M."/>
            <person name="Hauser L."/>
            <person name="Markowitz V."/>
            <person name="Cheng J.-F."/>
            <person name="Hugenholtz P."/>
            <person name="Woyke T."/>
            <person name="Wu D."/>
            <person name="Spring S."/>
            <person name="Schroeder M."/>
            <person name="Brambilla E."/>
            <person name="Klenk H.-P."/>
            <person name="Eisen J.A."/>
        </authorList>
    </citation>
    <scope>NUCLEOTIDE SEQUENCE [LARGE SCALE GENOMIC DNA]</scope>
    <source>
        <strain evidence="2">ATCC 49306 / DSM 6799 / DCB-1</strain>
    </source>
</reference>
<name>I4C9Z5_DESTA</name>
<keyword evidence="2" id="KW-1185">Reference proteome</keyword>
<dbReference type="EMBL" id="CP003360">
    <property type="protein sequence ID" value="AFM26386.1"/>
    <property type="molecule type" value="Genomic_DNA"/>
</dbReference>
<dbReference type="eggNOG" id="ENOG502ZAXV">
    <property type="taxonomic scope" value="Bacteria"/>
</dbReference>
<dbReference type="SUPFAM" id="SSF48537">
    <property type="entry name" value="Phospholipase C/P1 nuclease"/>
    <property type="match status" value="1"/>
</dbReference>
<dbReference type="Proteomes" id="UP000006055">
    <property type="component" value="Chromosome"/>
</dbReference>
<dbReference type="OrthoDB" id="36722at2"/>
<protein>
    <submittedName>
        <fullName evidence="1">Uncharacterized protein</fullName>
    </submittedName>
</protein>
<dbReference type="PATRIC" id="fig|706587.4.peg.4251"/>
<dbReference type="AlphaFoldDB" id="I4C9Z5"/>
<accession>I4C9Z5</accession>
<dbReference type="HOGENOM" id="CLU_670360_0_0_7"/>
<evidence type="ECO:0000313" key="2">
    <source>
        <dbReference type="Proteomes" id="UP000006055"/>
    </source>
</evidence>
<dbReference type="InterPro" id="IPR008947">
    <property type="entry name" value="PLipase_C/P1_nuclease_dom_sf"/>
</dbReference>
<dbReference type="RefSeq" id="WP_014811514.1">
    <property type="nucleotide sequence ID" value="NC_018025.1"/>
</dbReference>
<sequence>MEKVSEKSLEQPRSWNTHALLTRMALDEDHESMLRSQVQVTAIEEFFTRAQDDIARSAKLFRDLVSEKTGCKSIETKLSSHPSATQILETLRLNPTYMFSYVRILRPEEVSPLTLHDPGRNGPPGGMYVPTAQGTDISVIDILSTYADEPDWGMDQNLFPIDEYGFGKAPFGMERGKSSQAPFHMAFLHEHVMVGRIVPDLKKSFMSERITFYFALARIAFSHGIHYWGWRFTAWAMHYLQDLTQPYHAKAWPVVIRPLIAPGFLLSKVANRTLNLGLYLKNHHLLFEAVIHFMLNKIVKEDPPHPFRSALLDENHLAFGNLALLMAGCSDFAANHAGMIDSLLVRLILGSSWKDPEYFFVQDRDFHVETLLPEVSIARPHLLDQFVELVSKCLAVTGQVTRDAVRSASH</sequence>
<dbReference type="GO" id="GO:0016788">
    <property type="term" value="F:hydrolase activity, acting on ester bonds"/>
    <property type="evidence" value="ECO:0007669"/>
    <property type="project" value="InterPro"/>
</dbReference>
<proteinExistence type="predicted"/>
<organism evidence="1 2">
    <name type="scientific">Desulfomonile tiedjei (strain ATCC 49306 / DSM 6799 / DCB-1)</name>
    <dbReference type="NCBI Taxonomy" id="706587"/>
    <lineage>
        <taxon>Bacteria</taxon>
        <taxon>Pseudomonadati</taxon>
        <taxon>Thermodesulfobacteriota</taxon>
        <taxon>Desulfomonilia</taxon>
        <taxon>Desulfomonilales</taxon>
        <taxon>Desulfomonilaceae</taxon>
        <taxon>Desulfomonile</taxon>
    </lineage>
</organism>
<dbReference type="Gene3D" id="1.10.575.10">
    <property type="entry name" value="P1 Nuclease"/>
    <property type="match status" value="1"/>
</dbReference>
<gene>
    <name evidence="1" type="ordered locus">Desti_3742</name>
</gene>
<evidence type="ECO:0000313" key="1">
    <source>
        <dbReference type="EMBL" id="AFM26386.1"/>
    </source>
</evidence>
<dbReference type="STRING" id="706587.Desti_3742"/>
<dbReference type="KEGG" id="dti:Desti_3742"/>